<proteinExistence type="predicted"/>
<dbReference type="Pfam" id="PF24294">
    <property type="entry name" value="Chromo_PTM"/>
    <property type="match status" value="1"/>
</dbReference>
<keyword evidence="5" id="KW-0539">Nucleus</keyword>
<feature type="region of interest" description="Disordered" evidence="7">
    <location>
        <begin position="451"/>
        <end position="482"/>
    </location>
</feature>
<dbReference type="InterPro" id="IPR047365">
    <property type="entry name" value="Tudor_AtPTM-like"/>
</dbReference>
<accession>A0A199VYK1</accession>
<dbReference type="PROSITE" id="PS01359">
    <property type="entry name" value="ZF_PHD_1"/>
    <property type="match status" value="1"/>
</dbReference>
<evidence type="ECO:0000256" key="3">
    <source>
        <dbReference type="ARBA" id="ARBA00022771"/>
    </source>
</evidence>
<dbReference type="CDD" id="cd15539">
    <property type="entry name" value="PHD1_AIRE"/>
    <property type="match status" value="1"/>
</dbReference>
<dbReference type="EMBL" id="LSRQ01000555">
    <property type="protein sequence ID" value="OAY82046.1"/>
    <property type="molecule type" value="Genomic_DNA"/>
</dbReference>
<evidence type="ECO:0000313" key="10">
    <source>
        <dbReference type="EMBL" id="OAY82046.1"/>
    </source>
</evidence>
<dbReference type="InterPro" id="IPR017956">
    <property type="entry name" value="AT_hook_DNA-bd_motif"/>
</dbReference>
<dbReference type="GO" id="GO:0005634">
    <property type="term" value="C:nucleus"/>
    <property type="evidence" value="ECO:0007669"/>
    <property type="project" value="UniProtKB-SubCell"/>
</dbReference>
<dbReference type="SMART" id="SM00249">
    <property type="entry name" value="PHD"/>
    <property type="match status" value="3"/>
</dbReference>
<keyword evidence="2" id="KW-0479">Metal-binding</keyword>
<dbReference type="SMART" id="SM00571">
    <property type="entry name" value="DDT"/>
    <property type="match status" value="1"/>
</dbReference>
<dbReference type="SUPFAM" id="SSF57903">
    <property type="entry name" value="FYVE/PHD zinc finger"/>
    <property type="match status" value="2"/>
</dbReference>
<feature type="compositionally biased region" description="Basic residues" evidence="7">
    <location>
        <begin position="1563"/>
        <end position="1579"/>
    </location>
</feature>
<keyword evidence="3 6" id="KW-0863">Zinc-finger</keyword>
<evidence type="ECO:0000259" key="9">
    <source>
        <dbReference type="PROSITE" id="PS50827"/>
    </source>
</evidence>
<gene>
    <name evidence="10" type="ORF">ACMD2_01632</name>
</gene>
<name>A0A199VYK1_ANACO</name>
<reference evidence="10 11" key="1">
    <citation type="journal article" date="2016" name="DNA Res.">
        <title>The draft genome of MD-2 pineapple using hybrid error correction of long reads.</title>
        <authorList>
            <person name="Redwan R.M."/>
            <person name="Saidin A."/>
            <person name="Kumar S.V."/>
        </authorList>
    </citation>
    <scope>NUCLEOTIDE SEQUENCE [LARGE SCALE GENOMIC DNA]</scope>
    <source>
        <strain evidence="11">cv. MD2</strain>
        <tissue evidence="10">Leaf</tissue>
    </source>
</reference>
<evidence type="ECO:0000256" key="4">
    <source>
        <dbReference type="ARBA" id="ARBA00022833"/>
    </source>
</evidence>
<protein>
    <submittedName>
        <fullName evidence="10">Nucleosome-remodeling factor subunit NURF301</fullName>
    </submittedName>
</protein>
<evidence type="ECO:0000256" key="1">
    <source>
        <dbReference type="ARBA" id="ARBA00004123"/>
    </source>
</evidence>
<evidence type="ECO:0000313" key="11">
    <source>
        <dbReference type="Proteomes" id="UP000092600"/>
    </source>
</evidence>
<feature type="region of interest" description="Disordered" evidence="7">
    <location>
        <begin position="322"/>
        <end position="361"/>
    </location>
</feature>
<dbReference type="InterPro" id="IPR019787">
    <property type="entry name" value="Znf_PHD-finger"/>
</dbReference>
<dbReference type="STRING" id="4615.A0A199VYK1"/>
<dbReference type="Gene3D" id="2.30.30.140">
    <property type="match status" value="1"/>
</dbReference>
<evidence type="ECO:0000256" key="2">
    <source>
        <dbReference type="ARBA" id="ARBA00022723"/>
    </source>
</evidence>
<feature type="compositionally biased region" description="Basic and acidic residues" evidence="7">
    <location>
        <begin position="176"/>
        <end position="208"/>
    </location>
</feature>
<keyword evidence="4" id="KW-0862">Zinc</keyword>
<feature type="region of interest" description="Disordered" evidence="7">
    <location>
        <begin position="58"/>
        <end position="103"/>
    </location>
</feature>
<feature type="compositionally biased region" description="Basic and acidic residues" evidence="7">
    <location>
        <begin position="322"/>
        <end position="337"/>
    </location>
</feature>
<dbReference type="InterPro" id="IPR013083">
    <property type="entry name" value="Znf_RING/FYVE/PHD"/>
</dbReference>
<comment type="subcellular location">
    <subcellularLocation>
        <location evidence="1">Nucleus</location>
    </subcellularLocation>
</comment>
<dbReference type="PROSITE" id="PS50016">
    <property type="entry name" value="ZF_PHD_2"/>
    <property type="match status" value="1"/>
</dbReference>
<dbReference type="PROSITE" id="PS50827">
    <property type="entry name" value="DDT"/>
    <property type="match status" value="1"/>
</dbReference>
<dbReference type="SMART" id="SM00384">
    <property type="entry name" value="AT_hook"/>
    <property type="match status" value="4"/>
</dbReference>
<dbReference type="Proteomes" id="UP000092600">
    <property type="component" value="Unassembled WGS sequence"/>
</dbReference>
<dbReference type="Pfam" id="PF00628">
    <property type="entry name" value="PHD"/>
    <property type="match status" value="1"/>
</dbReference>
<sequence length="1881" mass="207595">MELVGSVVRKTFPGLGTYEGVVESYDASTRFFKVLYEDGDTEEVDFGEIASMLGEVGELPHVEAEGMDDHGRRPKKRRRAEPDSVENGGFGEGSALGDGGGGLVESTRVSDAIERLNDVLGAIEGAEASGECSNGDLLEKGSSQGLVGTRELGRLEGNGCSEGSVDNVKGNGSSEGFRDTQIEETAPKDPIKQGDDTIRRTQEGEQVPKRRRGRPRKVTSSSGTPLRRRDGDLVESTGVSDGIERQNGVFGAIHGTEASNECSNRDFLERSSSQAMKGTPELGRSEEVGSGVGLVGNVKESGFFEHLMDIKIEEMIPKNLVERGGDNIHGTEEGEQVRKRRRGRPRKVKSSTVTPLRKGGGNLVENTKVSGGIEGHSGFLGAIDGAEANGKCSYGDLLEKDSSQGFGGTPEMVRLEENGTSEGFAVDLKENGSREPYTDTQIEEMTLKNPIEQGDDAMCGTEEGDQGRKRRRGRPKKVDLSTVTPLRRSARRANTSLQSTENSVTLQVAAEDNTISEAKADACVSEDFANPELPSSSNDLDLEGLPVLDLFSVYTCLRSFSRPLFLSPFGLEAFVAALRCKHVNSLIDSIHFSILQALKRHLEFLSEEGSQSATDCIRNLNWELLDLVTWPLYLAEYLLVFGSSLKSGIKLTHLRLLNKEYYEQPADVKLDLLRCLCDNVVEVEEIRSELNLRMSQSEYNTNMTIAKRRTKPGMETLGGSFAHKYEDDVDGNSDECCLCGMDGNLLCCDGCPAAFHSKCVGVAKDLLPEGDWYCPDCLLERSDGLINLSKACQGAEVLGIDPHGRMYFRSCGYLLVSDSCNAEASCHYYKSNDLLSVMGVLKSSDCSYEPITTAICASWDIPVESSSYYGQFDNENHNMHGMPDFHNNDNNDNLSLPLKQDFSGDKDVGKIPESNSASAENLGTNITNGSDLSKLNEVILNHPDSLQSEGMTTLVSSEILNGLAHESGVNSSDDADITGKEVIILTPADAAVENGRQSGSYAGAFVITEQRTDGASQLHFDLGSYVNYYSFGRIASSVAEELTHISSECNTKEVKKSVEDVMSVQLKAISKKSIKLCCYPYRELFFDAQKEKCGWCYSCRTSSDADCLFKNTDGNLLESSGPPSEGQFLKKDKKNHIASTAHYILSIEDRLRSLLSGPWQNPHFSNVWREAVLKASDVTSLKNLLLTLESSLRRIALSAEWLKPVDFSNTIGSASYSLTDSHESSNNGSSKKQGRKSNPTSDRNNISDDSTSHVNWWRGGKLSRQVYQWKRLPRSLASKSGRQAGFKKIPSILYPDGSDIARRSKCIAWRAAVEMSKSVAQLLFQIKEFDSHIKWTAISSTQPFPPASKDSKKLTKLFKKVIIRRKSIEGTNVKYLLDFGKRDNIPPIVARYGVILQEPSSDRKKYWLSECHVPLDLLKAFEEKRLARVQKKKDSDHPSDRASDCKLKKTANLADRASDCISRKTKRSEGFSLLFLKAQQLAGEICGHCNEKVLVSEAVNCQYCNGFFHRKHFKVPRGATCTTYTCSKCKDKQSLKAKPLVCTDKQTSSTKPQVCKDKESLKAKPRGKKLVKKKKKNKKKTSEVKMPLRRSERIKRVVVKLKKAGVKKRGKQAQSKRGRPKKFANESGKGQSKRSEISSKTDPSKQSENEILWRKRKRTVMHYPYWLNGLHWTHNVDNEHGKCFRKRKVLLPSQHIEESSSLAPVCCLCSKGYCPEVIYVACEKCEDWFHADAYCVTLENLNNLIGFTCHKCRKRSVPVCPYSGVAIPRSDQELAVGGTVCFEDQNSYEERKQDGITSTAVEILPSSTAVELTNGPIMMPTLMHDEEKTFSSGDENASQIVVSSPNTIRSSNEVGEEVLMACTHGHLAATPTDNPVSSFMD</sequence>
<evidence type="ECO:0000259" key="8">
    <source>
        <dbReference type="PROSITE" id="PS50016"/>
    </source>
</evidence>
<feature type="region of interest" description="Disordered" evidence="7">
    <location>
        <begin position="1553"/>
        <end position="1650"/>
    </location>
</feature>
<dbReference type="PANTHER" id="PTHR46508:SF5">
    <property type="entry name" value="PHD-FINGER AND DNA BINDING DOMAIN-CONTAINING PROTEIN"/>
    <property type="match status" value="1"/>
</dbReference>
<dbReference type="Pfam" id="PF21743">
    <property type="entry name" value="PTM_DIR17_Tudor"/>
    <property type="match status" value="1"/>
</dbReference>
<feature type="domain" description="PHD-type" evidence="8">
    <location>
        <begin position="733"/>
        <end position="780"/>
    </location>
</feature>
<evidence type="ECO:0000256" key="6">
    <source>
        <dbReference type="PROSITE-ProRule" id="PRU00146"/>
    </source>
</evidence>
<feature type="region of interest" description="Disordered" evidence="7">
    <location>
        <begin position="153"/>
        <end position="239"/>
    </location>
</feature>
<dbReference type="GO" id="GO:0000785">
    <property type="term" value="C:chromatin"/>
    <property type="evidence" value="ECO:0007669"/>
    <property type="project" value="UniProtKB-ARBA"/>
</dbReference>
<feature type="compositionally biased region" description="Basic residues" evidence="7">
    <location>
        <begin position="1596"/>
        <end position="1622"/>
    </location>
</feature>
<organism evidence="10 11">
    <name type="scientific">Ananas comosus</name>
    <name type="common">Pineapple</name>
    <name type="synonym">Ananas ananas</name>
    <dbReference type="NCBI Taxonomy" id="4615"/>
    <lineage>
        <taxon>Eukaryota</taxon>
        <taxon>Viridiplantae</taxon>
        <taxon>Streptophyta</taxon>
        <taxon>Embryophyta</taxon>
        <taxon>Tracheophyta</taxon>
        <taxon>Spermatophyta</taxon>
        <taxon>Magnoliopsida</taxon>
        <taxon>Liliopsida</taxon>
        <taxon>Poales</taxon>
        <taxon>Bromeliaceae</taxon>
        <taxon>Bromelioideae</taxon>
        <taxon>Ananas</taxon>
    </lineage>
</organism>
<dbReference type="Gene3D" id="3.30.40.10">
    <property type="entry name" value="Zinc/RING finger domain, C3HC4 (zinc finger)"/>
    <property type="match status" value="2"/>
</dbReference>
<evidence type="ECO:0000256" key="7">
    <source>
        <dbReference type="SAM" id="MobiDB-lite"/>
    </source>
</evidence>
<dbReference type="InterPro" id="IPR028942">
    <property type="entry name" value="WHIM1_dom"/>
</dbReference>
<dbReference type="InterPro" id="IPR001965">
    <property type="entry name" value="Znf_PHD"/>
</dbReference>
<dbReference type="Pfam" id="PF02791">
    <property type="entry name" value="DDT"/>
    <property type="match status" value="1"/>
</dbReference>
<feature type="compositionally biased region" description="Basic and acidic residues" evidence="7">
    <location>
        <begin position="1633"/>
        <end position="1650"/>
    </location>
</feature>
<dbReference type="InterPro" id="IPR011011">
    <property type="entry name" value="Znf_FYVE_PHD"/>
</dbReference>
<dbReference type="CDD" id="cd20401">
    <property type="entry name" value="Tudor_AtPTM-like"/>
    <property type="match status" value="1"/>
</dbReference>
<feature type="domain" description="DDT" evidence="9">
    <location>
        <begin position="544"/>
        <end position="604"/>
    </location>
</feature>
<dbReference type="GO" id="GO:0008270">
    <property type="term" value="F:zinc ion binding"/>
    <property type="evidence" value="ECO:0007669"/>
    <property type="project" value="UniProtKB-KW"/>
</dbReference>
<dbReference type="PANTHER" id="PTHR46508">
    <property type="entry name" value="PHD FINGER FAMILY PROTEIN"/>
    <property type="match status" value="1"/>
</dbReference>
<dbReference type="PRINTS" id="PR00929">
    <property type="entry name" value="ATHOOK"/>
</dbReference>
<feature type="compositionally biased region" description="Gly residues" evidence="7">
    <location>
        <begin position="88"/>
        <end position="103"/>
    </location>
</feature>
<feature type="compositionally biased region" description="Basic residues" evidence="7">
    <location>
        <begin position="338"/>
        <end position="349"/>
    </location>
</feature>
<comment type="caution">
    <text evidence="10">The sequence shown here is derived from an EMBL/GenBank/DDBJ whole genome shotgun (WGS) entry which is preliminary data.</text>
</comment>
<feature type="compositionally biased region" description="Basic and acidic residues" evidence="7">
    <location>
        <begin position="58"/>
        <end position="71"/>
    </location>
</feature>
<feature type="region of interest" description="Disordered" evidence="7">
    <location>
        <begin position="1218"/>
        <end position="1252"/>
    </location>
</feature>
<dbReference type="InterPro" id="IPR018501">
    <property type="entry name" value="DDT_dom"/>
</dbReference>
<dbReference type="InterPro" id="IPR056618">
    <property type="entry name" value="Chromo_PTM"/>
</dbReference>
<dbReference type="Pfam" id="PF15612">
    <property type="entry name" value="WHIM1"/>
    <property type="match status" value="1"/>
</dbReference>
<dbReference type="InterPro" id="IPR019786">
    <property type="entry name" value="Zinc_finger_PHD-type_CS"/>
</dbReference>
<dbReference type="GO" id="GO:0003677">
    <property type="term" value="F:DNA binding"/>
    <property type="evidence" value="ECO:0007669"/>
    <property type="project" value="InterPro"/>
</dbReference>
<evidence type="ECO:0000256" key="5">
    <source>
        <dbReference type="ARBA" id="ARBA00023242"/>
    </source>
</evidence>